<evidence type="ECO:0000313" key="2">
    <source>
        <dbReference type="Proteomes" id="UP001153321"/>
    </source>
</evidence>
<sequence length="100" mass="11521">MSRMSVECVAAGGRGRHTGLFLSERSLWRPKTCLCQIYMIFDRHRVGVINLNSDRNVTVIRTIVTVCLLRLHQTLYRNQEGLPFICHEMGLLSVPRFPMC</sequence>
<keyword evidence="2" id="KW-1185">Reference proteome</keyword>
<dbReference type="EMBL" id="LR824544">
    <property type="protein sequence ID" value="CAH1636450.1"/>
    <property type="molecule type" value="Genomic_DNA"/>
</dbReference>
<organism evidence="1 2">
    <name type="scientific">Spodoptera littoralis</name>
    <name type="common">Egyptian cotton leafworm</name>
    <dbReference type="NCBI Taxonomy" id="7109"/>
    <lineage>
        <taxon>Eukaryota</taxon>
        <taxon>Metazoa</taxon>
        <taxon>Ecdysozoa</taxon>
        <taxon>Arthropoda</taxon>
        <taxon>Hexapoda</taxon>
        <taxon>Insecta</taxon>
        <taxon>Pterygota</taxon>
        <taxon>Neoptera</taxon>
        <taxon>Endopterygota</taxon>
        <taxon>Lepidoptera</taxon>
        <taxon>Glossata</taxon>
        <taxon>Ditrysia</taxon>
        <taxon>Noctuoidea</taxon>
        <taxon>Noctuidae</taxon>
        <taxon>Amphipyrinae</taxon>
        <taxon>Spodoptera</taxon>
    </lineage>
</organism>
<accession>A0A9P0HZ48</accession>
<protein>
    <submittedName>
        <fullName evidence="1">Uncharacterized protein</fullName>
    </submittedName>
</protein>
<reference evidence="1" key="1">
    <citation type="submission" date="2022-02" db="EMBL/GenBank/DDBJ databases">
        <authorList>
            <person name="King R."/>
        </authorList>
    </citation>
    <scope>NUCLEOTIDE SEQUENCE</scope>
</reference>
<dbReference type="Proteomes" id="UP001153321">
    <property type="component" value="Chromosome 13"/>
</dbReference>
<evidence type="ECO:0000313" key="1">
    <source>
        <dbReference type="EMBL" id="CAH1636450.1"/>
    </source>
</evidence>
<gene>
    <name evidence="1" type="ORF">SPLIT_LOCUS1812</name>
</gene>
<name>A0A9P0HZ48_SPOLI</name>
<dbReference type="AlphaFoldDB" id="A0A9P0HZ48"/>
<proteinExistence type="predicted"/>